<dbReference type="AlphaFoldDB" id="A0A168M3H6"/>
<dbReference type="EMBL" id="CP011310">
    <property type="protein sequence ID" value="ANC50537.1"/>
    <property type="molecule type" value="Genomic_DNA"/>
</dbReference>
<organism evidence="1 2">
    <name type="scientific">Aurantiacibacter atlanticus</name>
    <dbReference type="NCBI Taxonomy" id="1648404"/>
    <lineage>
        <taxon>Bacteria</taxon>
        <taxon>Pseudomonadati</taxon>
        <taxon>Pseudomonadota</taxon>
        <taxon>Alphaproteobacteria</taxon>
        <taxon>Sphingomonadales</taxon>
        <taxon>Erythrobacteraceae</taxon>
        <taxon>Aurantiacibacter</taxon>
    </lineage>
</organism>
<accession>A0A168M3H6</accession>
<evidence type="ECO:0000313" key="2">
    <source>
        <dbReference type="Proteomes" id="UP000059113"/>
    </source>
</evidence>
<dbReference type="STRING" id="1648404.CP97_14851"/>
<reference evidence="2" key="2">
    <citation type="submission" date="2015-04" db="EMBL/GenBank/DDBJ databases">
        <title>The complete genome sequence of Erythrobacter sp. s21-N3.</title>
        <authorList>
            <person name="Zhuang L."/>
            <person name="Liu Y."/>
            <person name="Shao Z."/>
        </authorList>
    </citation>
    <scope>NUCLEOTIDE SEQUENCE [LARGE SCALE GENOMIC DNA]</scope>
    <source>
        <strain evidence="2">s21-N3</strain>
    </source>
</reference>
<keyword evidence="2" id="KW-1185">Reference proteome</keyword>
<sequence length="57" mass="6525">MSSDDDQFVVQRNMERFKRLLASEKDANKRATLMQLLREEKAKQIDLPSGNTCSHGS</sequence>
<evidence type="ECO:0000313" key="1">
    <source>
        <dbReference type="EMBL" id="ANC50537.1"/>
    </source>
</evidence>
<protein>
    <submittedName>
        <fullName evidence="1">Uncharacterized protein</fullName>
    </submittedName>
</protein>
<dbReference type="Proteomes" id="UP000059113">
    <property type="component" value="Chromosome"/>
</dbReference>
<dbReference type="RefSeq" id="WP_161485472.1">
    <property type="nucleotide sequence ID" value="NZ_CP011310.1"/>
</dbReference>
<proteinExistence type="predicted"/>
<dbReference type="KEGG" id="ery:CP97_14851"/>
<gene>
    <name evidence="1" type="ORF">CP97_14851</name>
</gene>
<name>A0A168M3H6_9SPHN</name>
<reference evidence="1 2" key="1">
    <citation type="journal article" date="2015" name="Int. J. Syst. Evol. Microbiol.">
        <title>Erythrobacter atlanticus sp. nov., a bacterium from ocean sediment able to degrade polycyclic aromatic hydrocarbons.</title>
        <authorList>
            <person name="Zhuang L."/>
            <person name="Liu Y."/>
            <person name="Wang L."/>
            <person name="Wang W."/>
            <person name="Shao Z."/>
        </authorList>
    </citation>
    <scope>NUCLEOTIDE SEQUENCE [LARGE SCALE GENOMIC DNA]</scope>
    <source>
        <strain evidence="2">s21-N3</strain>
    </source>
</reference>